<proteinExistence type="predicted"/>
<dbReference type="EMBL" id="JABZQQ010000010">
    <property type="protein sequence ID" value="MBF1264515.1"/>
    <property type="molecule type" value="Genomic_DNA"/>
</dbReference>
<name>A0A930DEG4_NEISI</name>
<gene>
    <name evidence="1" type="ORF">HXM80_02260</name>
</gene>
<dbReference type="AlphaFoldDB" id="A0A930DEG4"/>
<evidence type="ECO:0000313" key="1">
    <source>
        <dbReference type="EMBL" id="MBF1264515.1"/>
    </source>
</evidence>
<sequence length="723" mass="76159">MANGNMKLSLVLTARDDGARRLLADTQRQLDRTAKSRAQLERQSHTYALTGIRSEKQIQREIMLTQAAFNRLARSGKASQNDLARAAVATRNRIRELNAELKQGAGFADKMGKIGRFGAAAVAGGAAAYTVLKPAMDNRKQLDENINRVSRQAFIEDNSKSAAWIATEGAQQIKDLALELVEKNGGNHDKALDLISGMMTTGLNFAQTKNEAQAAYAFALASEGSGEDTAKLIKTLKDGGMSGKDLQLGLEHVLQSGLDGTFEVRDMVRELPSLLPAAQQAGMNGVGGLDYLLSLLQSAANKSGSPAEAATNVQNLLSKTLSPDTIGRLKKMANPNDPKKGVDWIGSVVQGKQNGENAVQVLSRLADAMLAKDKQYQDYQARAAAGDKTAAEQANMLKGALLAQLLPDLQAKQGLLAATDMTQIREYMASLAGVTLDNGKIAKNNEARMLSAAAQQEQQESLAMLRESLTGTLVDMETSFKKLAAEYPNATLVLQALTKAASAAAAVMLLTAGGGKGGGFLKDVGSKALRWGKAAAGGVAAGATAAGGKLLSWGKSAGSGLMNNPALVKRAGLLGMLLYSESLGDGTLPKGLRGTKTTPEMINRLKNNGIRFEPAPKREQARGGVPQYLAAPSAQPTDKMLSPLFSTQTAAYQAAIQQQTAAYQAALAQDTAAVTTGLAQVQSAMASASQTINTNISLNIDGRTVANEVSRHQYQMFGRGAGQ</sequence>
<reference evidence="1" key="1">
    <citation type="submission" date="2020-04" db="EMBL/GenBank/DDBJ databases">
        <title>Deep metagenomics examines the oral microbiome during advanced dental caries in children, revealing novel taxa and co-occurrences with host molecules.</title>
        <authorList>
            <person name="Baker J.L."/>
            <person name="Morton J.T."/>
            <person name="Dinis M."/>
            <person name="Alvarez R."/>
            <person name="Tran N.C."/>
            <person name="Knight R."/>
            <person name="Edlund A."/>
        </authorList>
    </citation>
    <scope>NUCLEOTIDE SEQUENCE</scope>
    <source>
        <strain evidence="1">JCVI_32_bin.62</strain>
    </source>
</reference>
<evidence type="ECO:0000313" key="2">
    <source>
        <dbReference type="Proteomes" id="UP000780345"/>
    </source>
</evidence>
<dbReference type="Proteomes" id="UP000780345">
    <property type="component" value="Unassembled WGS sequence"/>
</dbReference>
<comment type="caution">
    <text evidence="1">The sequence shown here is derived from an EMBL/GenBank/DDBJ whole genome shotgun (WGS) entry which is preliminary data.</text>
</comment>
<protein>
    <submittedName>
        <fullName evidence="1">PRTRC system protein F</fullName>
    </submittedName>
</protein>
<accession>A0A930DEG4</accession>
<organism evidence="1 2">
    <name type="scientific">Neisseria sicca</name>
    <dbReference type="NCBI Taxonomy" id="490"/>
    <lineage>
        <taxon>Bacteria</taxon>
        <taxon>Pseudomonadati</taxon>
        <taxon>Pseudomonadota</taxon>
        <taxon>Betaproteobacteria</taxon>
        <taxon>Neisseriales</taxon>
        <taxon>Neisseriaceae</taxon>
        <taxon>Neisseria</taxon>
    </lineage>
</organism>